<dbReference type="GO" id="GO:0046983">
    <property type="term" value="F:protein dimerization activity"/>
    <property type="evidence" value="ECO:0007669"/>
    <property type="project" value="InterPro"/>
</dbReference>
<evidence type="ECO:0000256" key="2">
    <source>
        <dbReference type="ARBA" id="ARBA00012438"/>
    </source>
</evidence>
<feature type="transmembrane region" description="Helical" evidence="10">
    <location>
        <begin position="155"/>
        <end position="172"/>
    </location>
</feature>
<dbReference type="CDD" id="cd16917">
    <property type="entry name" value="HATPase_UhpB-NarQ-NarX-like"/>
    <property type="match status" value="1"/>
</dbReference>
<feature type="transmembrane region" description="Helical" evidence="10">
    <location>
        <begin position="109"/>
        <end position="125"/>
    </location>
</feature>
<dbReference type="AlphaFoldDB" id="A0A7W3J6Q6"/>
<keyword evidence="10" id="KW-0472">Membrane</keyword>
<comment type="catalytic activity">
    <reaction evidence="1">
        <text>ATP + protein L-histidine = ADP + protein N-phospho-L-histidine.</text>
        <dbReference type="EC" id="2.7.13.3"/>
    </reaction>
</comment>
<keyword evidence="8" id="KW-0902">Two-component regulatory system</keyword>
<dbReference type="GO" id="GO:0005524">
    <property type="term" value="F:ATP binding"/>
    <property type="evidence" value="ECO:0007669"/>
    <property type="project" value="UniProtKB-KW"/>
</dbReference>
<keyword evidence="3" id="KW-0597">Phosphoprotein</keyword>
<organism evidence="13 14">
    <name type="scientific">Promicromonospora sukumoe</name>
    <dbReference type="NCBI Taxonomy" id="88382"/>
    <lineage>
        <taxon>Bacteria</taxon>
        <taxon>Bacillati</taxon>
        <taxon>Actinomycetota</taxon>
        <taxon>Actinomycetes</taxon>
        <taxon>Micrococcales</taxon>
        <taxon>Promicromonosporaceae</taxon>
        <taxon>Promicromonospora</taxon>
    </lineage>
</organism>
<dbReference type="Proteomes" id="UP000540568">
    <property type="component" value="Unassembled WGS sequence"/>
</dbReference>
<keyword evidence="10" id="KW-0812">Transmembrane</keyword>
<evidence type="ECO:0000313" key="13">
    <source>
        <dbReference type="EMBL" id="MBA8807230.1"/>
    </source>
</evidence>
<keyword evidence="14" id="KW-1185">Reference proteome</keyword>
<proteinExistence type="predicted"/>
<evidence type="ECO:0000256" key="9">
    <source>
        <dbReference type="SAM" id="MobiDB-lite"/>
    </source>
</evidence>
<dbReference type="RefSeq" id="WP_182614842.1">
    <property type="nucleotide sequence ID" value="NZ_BAAATF010000005.1"/>
</dbReference>
<dbReference type="Pfam" id="PF02518">
    <property type="entry name" value="HATPase_c"/>
    <property type="match status" value="1"/>
</dbReference>
<evidence type="ECO:0000256" key="4">
    <source>
        <dbReference type="ARBA" id="ARBA00022679"/>
    </source>
</evidence>
<dbReference type="SUPFAM" id="SSF55874">
    <property type="entry name" value="ATPase domain of HSP90 chaperone/DNA topoisomerase II/histidine kinase"/>
    <property type="match status" value="1"/>
</dbReference>
<dbReference type="Pfam" id="PF07730">
    <property type="entry name" value="HisKA_3"/>
    <property type="match status" value="1"/>
</dbReference>
<dbReference type="InterPro" id="IPR050482">
    <property type="entry name" value="Sensor_HK_TwoCompSys"/>
</dbReference>
<keyword evidence="10" id="KW-1133">Transmembrane helix</keyword>
<evidence type="ECO:0000256" key="6">
    <source>
        <dbReference type="ARBA" id="ARBA00022777"/>
    </source>
</evidence>
<feature type="transmembrane region" description="Helical" evidence="10">
    <location>
        <begin position="29"/>
        <end position="48"/>
    </location>
</feature>
<dbReference type="EMBL" id="JACGWV010000001">
    <property type="protein sequence ID" value="MBA8807230.1"/>
    <property type="molecule type" value="Genomic_DNA"/>
</dbReference>
<feature type="transmembrane region" description="Helical" evidence="10">
    <location>
        <begin position="60"/>
        <end position="79"/>
    </location>
</feature>
<evidence type="ECO:0000256" key="3">
    <source>
        <dbReference type="ARBA" id="ARBA00022553"/>
    </source>
</evidence>
<dbReference type="InterPro" id="IPR003594">
    <property type="entry name" value="HATPase_dom"/>
</dbReference>
<keyword evidence="6 13" id="KW-0418">Kinase</keyword>
<comment type="caution">
    <text evidence="13">The sequence shown here is derived from an EMBL/GenBank/DDBJ whole genome shotgun (WGS) entry which is preliminary data.</text>
</comment>
<dbReference type="GO" id="GO:0016020">
    <property type="term" value="C:membrane"/>
    <property type="evidence" value="ECO:0007669"/>
    <property type="project" value="InterPro"/>
</dbReference>
<accession>A0A7W3J6Q6</accession>
<evidence type="ECO:0000259" key="11">
    <source>
        <dbReference type="Pfam" id="PF02518"/>
    </source>
</evidence>
<dbReference type="Gene3D" id="3.30.565.10">
    <property type="entry name" value="Histidine kinase-like ATPase, C-terminal domain"/>
    <property type="match status" value="1"/>
</dbReference>
<sequence>MEFTPAADPPQRPGIDRLRRARLLHDRTGRVVQVATPAAVVVVFAASLEADPRPGLTGTNLLVLGALSVFVLACGVALYGTAVRRLRLVAAALALVAALTLSFVQTAGVGMLGVGVAGCVLLGLVSPRLGRIAVPCAVVLVVATSLLHPPVFSRTFLSILAVGVVVVLITVAQRMRAAVDEAEHLLVATERSRRAEQEAAVLHERQQLAREMHDVLAHSLSGLALQLEGARLLAADRNTDPAVVAVIERAQSLTRSGLDEARRAIGLLRDDDLPGSDRLGDLVRTFTEDTGIPCVLRVDGERRPLPATAELTLYRVTQEALTNVVRHADAGRVDVDLRYGPEHVRLRVADRPDDGAPDGGASRPGSATSAATVPAEPGGHGLTGMRERAALLGGTLTARPADNGFVVELEVPA</sequence>
<dbReference type="InterPro" id="IPR036890">
    <property type="entry name" value="HATPase_C_sf"/>
</dbReference>
<evidence type="ECO:0000256" key="1">
    <source>
        <dbReference type="ARBA" id="ARBA00000085"/>
    </source>
</evidence>
<dbReference type="PANTHER" id="PTHR24421">
    <property type="entry name" value="NITRATE/NITRITE SENSOR PROTEIN NARX-RELATED"/>
    <property type="match status" value="1"/>
</dbReference>
<feature type="domain" description="Signal transduction histidine kinase subgroup 3 dimerisation and phosphoacceptor" evidence="12">
    <location>
        <begin position="204"/>
        <end position="273"/>
    </location>
</feature>
<dbReference type="GO" id="GO:0000155">
    <property type="term" value="F:phosphorelay sensor kinase activity"/>
    <property type="evidence" value="ECO:0007669"/>
    <property type="project" value="InterPro"/>
</dbReference>
<evidence type="ECO:0000256" key="8">
    <source>
        <dbReference type="ARBA" id="ARBA00023012"/>
    </source>
</evidence>
<keyword evidence="7" id="KW-0067">ATP-binding</keyword>
<protein>
    <recommendedName>
        <fullName evidence="2">histidine kinase</fullName>
        <ecNumber evidence="2">2.7.13.3</ecNumber>
    </recommendedName>
</protein>
<keyword evidence="4" id="KW-0808">Transferase</keyword>
<feature type="domain" description="Histidine kinase/HSP90-like ATPase" evidence="11">
    <location>
        <begin position="310"/>
        <end position="412"/>
    </location>
</feature>
<gene>
    <name evidence="13" type="ORF">FHX71_001172</name>
</gene>
<dbReference type="EC" id="2.7.13.3" evidence="2"/>
<evidence type="ECO:0000256" key="5">
    <source>
        <dbReference type="ARBA" id="ARBA00022741"/>
    </source>
</evidence>
<evidence type="ECO:0000313" key="14">
    <source>
        <dbReference type="Proteomes" id="UP000540568"/>
    </source>
</evidence>
<reference evidence="13 14" key="1">
    <citation type="submission" date="2020-07" db="EMBL/GenBank/DDBJ databases">
        <title>Sequencing the genomes of 1000 actinobacteria strains.</title>
        <authorList>
            <person name="Klenk H.-P."/>
        </authorList>
    </citation>
    <scope>NUCLEOTIDE SEQUENCE [LARGE SCALE GENOMIC DNA]</scope>
    <source>
        <strain evidence="13 14">DSM 44121</strain>
    </source>
</reference>
<evidence type="ECO:0000256" key="10">
    <source>
        <dbReference type="SAM" id="Phobius"/>
    </source>
</evidence>
<dbReference type="InterPro" id="IPR011712">
    <property type="entry name" value="Sig_transdc_His_kin_sub3_dim/P"/>
</dbReference>
<evidence type="ECO:0000259" key="12">
    <source>
        <dbReference type="Pfam" id="PF07730"/>
    </source>
</evidence>
<feature type="region of interest" description="Disordered" evidence="9">
    <location>
        <begin position="347"/>
        <end position="383"/>
    </location>
</feature>
<feature type="transmembrane region" description="Helical" evidence="10">
    <location>
        <begin position="132"/>
        <end position="149"/>
    </location>
</feature>
<dbReference type="PANTHER" id="PTHR24421:SF10">
    <property type="entry name" value="NITRATE_NITRITE SENSOR PROTEIN NARQ"/>
    <property type="match status" value="1"/>
</dbReference>
<keyword evidence="5" id="KW-0547">Nucleotide-binding</keyword>
<dbReference type="Gene3D" id="1.20.5.1930">
    <property type="match status" value="1"/>
</dbReference>
<name>A0A7W3J6Q6_9MICO</name>
<evidence type="ECO:0000256" key="7">
    <source>
        <dbReference type="ARBA" id="ARBA00022840"/>
    </source>
</evidence>